<dbReference type="GO" id="GO:0043565">
    <property type="term" value="F:sequence-specific DNA binding"/>
    <property type="evidence" value="ECO:0007669"/>
    <property type="project" value="InterPro"/>
</dbReference>
<name>A0A3R9GRG7_9ENTR</name>
<feature type="domain" description="HTH araC/xylS-type" evidence="3">
    <location>
        <begin position="230"/>
        <end position="327"/>
    </location>
</feature>
<reference evidence="4 5" key="1">
    <citation type="submission" date="2018-10" db="EMBL/GenBank/DDBJ databases">
        <title>Transmission dynamics of multidrug resistant bacteria on intensive care unit surfaces.</title>
        <authorList>
            <person name="D'Souza A.W."/>
            <person name="Potter R.F."/>
            <person name="Wallace M."/>
            <person name="Shupe A."/>
            <person name="Patel S."/>
            <person name="Sun S."/>
            <person name="Gul D."/>
            <person name="Kwon J.H."/>
            <person name="Andleeb S."/>
            <person name="Burnham C.-A.D."/>
            <person name="Dantas G."/>
        </authorList>
    </citation>
    <scope>NUCLEOTIDE SEQUENCE [LARGE SCALE GENOMIC DNA]</scope>
    <source>
        <strain evidence="4 5">AS_373</strain>
    </source>
</reference>
<evidence type="ECO:0000256" key="2">
    <source>
        <dbReference type="ARBA" id="ARBA00023163"/>
    </source>
</evidence>
<keyword evidence="2" id="KW-0804">Transcription</keyword>
<dbReference type="SMART" id="SM00342">
    <property type="entry name" value="HTH_ARAC"/>
    <property type="match status" value="1"/>
</dbReference>
<dbReference type="RefSeq" id="WP_125293737.1">
    <property type="nucleotide sequence ID" value="NZ_JAPTZM010000002.1"/>
</dbReference>
<dbReference type="PROSITE" id="PS01124">
    <property type="entry name" value="HTH_ARAC_FAMILY_2"/>
    <property type="match status" value="1"/>
</dbReference>
<dbReference type="InterPro" id="IPR053142">
    <property type="entry name" value="PchR_regulatory_protein"/>
</dbReference>
<organism evidence="4 5">
    <name type="scientific">Atlantibacter subterraneus</name>
    <dbReference type="NCBI Taxonomy" id="255519"/>
    <lineage>
        <taxon>Bacteria</taxon>
        <taxon>Pseudomonadati</taxon>
        <taxon>Pseudomonadota</taxon>
        <taxon>Gammaproteobacteria</taxon>
        <taxon>Enterobacterales</taxon>
        <taxon>Enterobacteriaceae</taxon>
        <taxon>Atlantibacter</taxon>
    </lineage>
</organism>
<gene>
    <name evidence="4" type="ORF">EGT71_10835</name>
</gene>
<accession>A0A3R9GRG7</accession>
<proteinExistence type="predicted"/>
<evidence type="ECO:0000259" key="3">
    <source>
        <dbReference type="PROSITE" id="PS01124"/>
    </source>
</evidence>
<dbReference type="OrthoDB" id="6670788at2"/>
<dbReference type="Pfam" id="PF12833">
    <property type="entry name" value="HTH_18"/>
    <property type="match status" value="1"/>
</dbReference>
<dbReference type="Proteomes" id="UP000275331">
    <property type="component" value="Unassembled WGS sequence"/>
</dbReference>
<dbReference type="EMBL" id="RHXB01000006">
    <property type="protein sequence ID" value="RSE26042.1"/>
    <property type="molecule type" value="Genomic_DNA"/>
</dbReference>
<dbReference type="InterPro" id="IPR009057">
    <property type="entry name" value="Homeodomain-like_sf"/>
</dbReference>
<dbReference type="AlphaFoldDB" id="A0A3R9GRG7"/>
<dbReference type="PANTHER" id="PTHR47893:SF1">
    <property type="entry name" value="REGULATORY PROTEIN PCHR"/>
    <property type="match status" value="1"/>
</dbReference>
<dbReference type="Gene3D" id="1.10.10.60">
    <property type="entry name" value="Homeodomain-like"/>
    <property type="match status" value="1"/>
</dbReference>
<dbReference type="SUPFAM" id="SSF46689">
    <property type="entry name" value="Homeodomain-like"/>
    <property type="match status" value="2"/>
</dbReference>
<evidence type="ECO:0000313" key="4">
    <source>
        <dbReference type="EMBL" id="RSE26042.1"/>
    </source>
</evidence>
<sequence length="328" mass="36854">MNDATRVMYYSTQPQKKVFFVRDFQGFGERYGIDYRFPLLASPHQADAPVLQGDVEEIALAPGISVTHSDVQVLQPYETFSRYSSPLYTLVVLEGCVVLTLNGQEYVVRAGMAFSSSLYEHQTMNARHTAECKLKTLSLGVYPGDAWRNGMLDSLLREWEMHGPSTFVWQVPGFLLSGLAHVRQSKAHGVARQLMLEGLMLQLLGQGLSARQENAQRSGVPVRCEQHRLERVRELLESAPERDYSLAELAAQAAMSPSSLRSKFRQAYGCTVFDYLRDCRLALARRYLLEGHSVQHAAWISGYQHATNFSTAFRRRYGVSPGNIRPGG</sequence>
<comment type="caution">
    <text evidence="4">The sequence shown here is derived from an EMBL/GenBank/DDBJ whole genome shotgun (WGS) entry which is preliminary data.</text>
</comment>
<dbReference type="InterPro" id="IPR018060">
    <property type="entry name" value="HTH_AraC"/>
</dbReference>
<protein>
    <submittedName>
        <fullName evidence="4">AraC family transcriptional regulator</fullName>
    </submittedName>
</protein>
<evidence type="ECO:0000256" key="1">
    <source>
        <dbReference type="ARBA" id="ARBA00023015"/>
    </source>
</evidence>
<dbReference type="PANTHER" id="PTHR47893">
    <property type="entry name" value="REGULATORY PROTEIN PCHR"/>
    <property type="match status" value="1"/>
</dbReference>
<evidence type="ECO:0000313" key="5">
    <source>
        <dbReference type="Proteomes" id="UP000275331"/>
    </source>
</evidence>
<dbReference type="GO" id="GO:0003700">
    <property type="term" value="F:DNA-binding transcription factor activity"/>
    <property type="evidence" value="ECO:0007669"/>
    <property type="project" value="InterPro"/>
</dbReference>
<keyword evidence="1" id="KW-0805">Transcription regulation</keyword>